<sequence length="63" mass="7208">MKRFDYPIFLLAVLLLLSGVVLRSGVGAEARWLPALLLFGFNFLTIGLVRYRRRQDHPESNCS</sequence>
<keyword evidence="3" id="KW-1185">Reference proteome</keyword>
<proteinExistence type="predicted"/>
<dbReference type="EMBL" id="QYCN01000052">
    <property type="protein sequence ID" value="RIY05576.1"/>
    <property type="molecule type" value="Genomic_DNA"/>
</dbReference>
<feature type="transmembrane region" description="Helical" evidence="1">
    <location>
        <begin position="33"/>
        <end position="51"/>
    </location>
</feature>
<accession>A0A418QK29</accession>
<evidence type="ECO:0000256" key="1">
    <source>
        <dbReference type="SAM" id="Phobius"/>
    </source>
</evidence>
<comment type="caution">
    <text evidence="2">The sequence shown here is derived from an EMBL/GenBank/DDBJ whole genome shotgun (WGS) entry which is preliminary data.</text>
</comment>
<evidence type="ECO:0000313" key="2">
    <source>
        <dbReference type="EMBL" id="RIY05576.1"/>
    </source>
</evidence>
<evidence type="ECO:0000313" key="3">
    <source>
        <dbReference type="Proteomes" id="UP000284250"/>
    </source>
</evidence>
<gene>
    <name evidence="2" type="ORF">D0T11_20205</name>
</gene>
<dbReference type="RefSeq" id="WP_119657627.1">
    <property type="nucleotide sequence ID" value="NZ_JBHUOI010000060.1"/>
</dbReference>
<keyword evidence="1" id="KW-0472">Membrane</keyword>
<name>A0A418QK29_9BACT</name>
<dbReference type="AlphaFoldDB" id="A0A418QK29"/>
<organism evidence="2 3">
    <name type="scientific">Hymenobacter rubripertinctus</name>
    <dbReference type="NCBI Taxonomy" id="2029981"/>
    <lineage>
        <taxon>Bacteria</taxon>
        <taxon>Pseudomonadati</taxon>
        <taxon>Bacteroidota</taxon>
        <taxon>Cytophagia</taxon>
        <taxon>Cytophagales</taxon>
        <taxon>Hymenobacteraceae</taxon>
        <taxon>Hymenobacter</taxon>
    </lineage>
</organism>
<keyword evidence="1" id="KW-0812">Transmembrane</keyword>
<dbReference type="Proteomes" id="UP000284250">
    <property type="component" value="Unassembled WGS sequence"/>
</dbReference>
<protein>
    <submittedName>
        <fullName evidence="2">Uncharacterized protein</fullName>
    </submittedName>
</protein>
<keyword evidence="1" id="KW-1133">Transmembrane helix</keyword>
<reference evidence="2 3" key="1">
    <citation type="submission" date="2019-01" db="EMBL/GenBank/DDBJ databases">
        <title>Hymenobacter humicola sp. nov., isolated from soils in Antarctica.</title>
        <authorList>
            <person name="Sedlacek I."/>
            <person name="Holochova P."/>
            <person name="Kralova S."/>
            <person name="Pantucek R."/>
            <person name="Stankova E."/>
            <person name="Vrbovska V."/>
            <person name="Kristofova L."/>
            <person name="Svec P."/>
            <person name="Busse H.-J."/>
        </authorList>
    </citation>
    <scope>NUCLEOTIDE SEQUENCE [LARGE SCALE GENOMIC DNA]</scope>
    <source>
        <strain evidence="2 3">CCM 8852</strain>
    </source>
</reference>